<dbReference type="GO" id="GO:0006780">
    <property type="term" value="P:uroporphyrinogen III biosynthetic process"/>
    <property type="evidence" value="ECO:0007669"/>
    <property type="project" value="InterPro"/>
</dbReference>
<evidence type="ECO:0000313" key="3">
    <source>
        <dbReference type="Proteomes" id="UP000298061"/>
    </source>
</evidence>
<dbReference type="GO" id="GO:0006782">
    <property type="term" value="P:protoporphyrinogen IX biosynthetic process"/>
    <property type="evidence" value="ECO:0007669"/>
    <property type="project" value="UniProtKB-UniPathway"/>
</dbReference>
<dbReference type="InterPro" id="IPR003754">
    <property type="entry name" value="4pyrrol_synth_uPrphyn_synth"/>
</dbReference>
<dbReference type="Pfam" id="PF02602">
    <property type="entry name" value="HEM4"/>
    <property type="match status" value="1"/>
</dbReference>
<evidence type="ECO:0000313" key="2">
    <source>
        <dbReference type="EMBL" id="TFY82953.1"/>
    </source>
</evidence>
<proteinExistence type="predicted"/>
<accession>A0A4Z0A9E4</accession>
<reference evidence="2 3" key="1">
    <citation type="submission" date="2019-02" db="EMBL/GenBank/DDBJ databases">
        <title>Genome sequencing of the rare red list fungi Hericium alpestre (H. flagellum).</title>
        <authorList>
            <person name="Buettner E."/>
            <person name="Kellner H."/>
        </authorList>
    </citation>
    <scope>NUCLEOTIDE SEQUENCE [LARGE SCALE GENOMIC DNA]</scope>
    <source>
        <strain evidence="2 3">DSM 108284</strain>
    </source>
</reference>
<sequence>MAHVLLLRAPSSASATEPDRYEGALSNAGFHPISVPVLQTVLVNIGDLSNIVNAGPITGGFDGVIVTSARAAASKTDWRDTPFYTVGPATAAYLSSIASASSGGAPDRKFLCPKDIRGAAESGTAERLAHFILSDLAGKKAKLLYLTGDKNRETLPQILTDGGVELVNLQVYGTQDSPTFGDDLNKAINDVFDKELWWVVYFAPSAAAYVTPTLRTIFDLHVLGIPHPDIVAQRPARAAAIGSTTAEFLQNDLGLRVDVVPSKPSAEALVRALLDAEMDVSASGIVL</sequence>
<dbReference type="InterPro" id="IPR036108">
    <property type="entry name" value="4pyrrol_syn_uPrphyn_synt_sf"/>
</dbReference>
<protein>
    <recommendedName>
        <fullName evidence="1">Tetrapyrrole biosynthesis uroporphyrinogen III synthase domain-containing protein</fullName>
    </recommendedName>
</protein>
<gene>
    <name evidence="2" type="ORF">EWM64_g1064</name>
</gene>
<dbReference type="Proteomes" id="UP000298061">
    <property type="component" value="Unassembled WGS sequence"/>
</dbReference>
<dbReference type="EMBL" id="SFCI01000065">
    <property type="protein sequence ID" value="TFY82953.1"/>
    <property type="molecule type" value="Genomic_DNA"/>
</dbReference>
<name>A0A4Z0A9E4_9AGAM</name>
<dbReference type="GO" id="GO:0005829">
    <property type="term" value="C:cytosol"/>
    <property type="evidence" value="ECO:0007669"/>
    <property type="project" value="TreeGrafter"/>
</dbReference>
<dbReference type="UniPathway" id="UPA00251">
    <property type="reaction ID" value="UER00320"/>
</dbReference>
<dbReference type="OrthoDB" id="5595751at2759"/>
<keyword evidence="3" id="KW-1185">Reference proteome</keyword>
<dbReference type="PANTHER" id="PTHR12390:SF0">
    <property type="entry name" value="UROPORPHYRINOGEN-III SYNTHASE"/>
    <property type="match status" value="1"/>
</dbReference>
<dbReference type="AlphaFoldDB" id="A0A4Z0A9E4"/>
<dbReference type="InterPro" id="IPR039793">
    <property type="entry name" value="UROS/Hem4"/>
</dbReference>
<evidence type="ECO:0000259" key="1">
    <source>
        <dbReference type="Pfam" id="PF02602"/>
    </source>
</evidence>
<dbReference type="PANTHER" id="PTHR12390">
    <property type="entry name" value="UROPORPHYRINOGEN III SYNTHASE"/>
    <property type="match status" value="1"/>
</dbReference>
<comment type="caution">
    <text evidence="2">The sequence shown here is derived from an EMBL/GenBank/DDBJ whole genome shotgun (WGS) entry which is preliminary data.</text>
</comment>
<dbReference type="CDD" id="cd06578">
    <property type="entry name" value="HemD"/>
    <property type="match status" value="1"/>
</dbReference>
<feature type="domain" description="Tetrapyrrole biosynthesis uroporphyrinogen III synthase" evidence="1">
    <location>
        <begin position="19"/>
        <end position="270"/>
    </location>
</feature>
<dbReference type="SUPFAM" id="SSF69618">
    <property type="entry name" value="HemD-like"/>
    <property type="match status" value="1"/>
</dbReference>
<organism evidence="2 3">
    <name type="scientific">Hericium alpestre</name>
    <dbReference type="NCBI Taxonomy" id="135208"/>
    <lineage>
        <taxon>Eukaryota</taxon>
        <taxon>Fungi</taxon>
        <taxon>Dikarya</taxon>
        <taxon>Basidiomycota</taxon>
        <taxon>Agaricomycotina</taxon>
        <taxon>Agaricomycetes</taxon>
        <taxon>Russulales</taxon>
        <taxon>Hericiaceae</taxon>
        <taxon>Hericium</taxon>
    </lineage>
</organism>
<dbReference type="Gene3D" id="3.40.50.10090">
    <property type="match status" value="2"/>
</dbReference>
<dbReference type="STRING" id="135208.A0A4Z0A9E4"/>
<dbReference type="GO" id="GO:0004852">
    <property type="term" value="F:uroporphyrinogen-III synthase activity"/>
    <property type="evidence" value="ECO:0007669"/>
    <property type="project" value="InterPro"/>
</dbReference>